<evidence type="ECO:0000313" key="2">
    <source>
        <dbReference type="EMBL" id="CAJ1498169.1"/>
    </source>
</evidence>
<evidence type="ECO:0000256" key="1">
    <source>
        <dbReference type="SAM" id="MobiDB-lite"/>
    </source>
</evidence>
<gene>
    <name evidence="2" type="ORF">MU0053_001091</name>
</gene>
<keyword evidence="3" id="KW-1185">Reference proteome</keyword>
<organism evidence="2 3">
    <name type="scientific">[Mycobacterium] burgundiense</name>
    <dbReference type="NCBI Taxonomy" id="3064286"/>
    <lineage>
        <taxon>Bacteria</taxon>
        <taxon>Bacillati</taxon>
        <taxon>Actinomycetota</taxon>
        <taxon>Actinomycetes</taxon>
        <taxon>Mycobacteriales</taxon>
        <taxon>Mycobacteriaceae</taxon>
        <taxon>Mycolicibacterium</taxon>
    </lineage>
</organism>
<accession>A0ABM9LFF7</accession>
<proteinExistence type="predicted"/>
<name>A0ABM9LFF7_9MYCO</name>
<dbReference type="Proteomes" id="UP001190465">
    <property type="component" value="Chromosome"/>
</dbReference>
<reference evidence="2 3" key="1">
    <citation type="submission" date="2023-08" db="EMBL/GenBank/DDBJ databases">
        <authorList>
            <person name="Folkvardsen B D."/>
            <person name="Norman A."/>
        </authorList>
    </citation>
    <scope>NUCLEOTIDE SEQUENCE [LARGE SCALE GENOMIC DNA]</scope>
    <source>
        <strain evidence="2 3">Mu0053</strain>
    </source>
</reference>
<dbReference type="EMBL" id="OY726397">
    <property type="protein sequence ID" value="CAJ1498169.1"/>
    <property type="molecule type" value="Genomic_DNA"/>
</dbReference>
<feature type="region of interest" description="Disordered" evidence="1">
    <location>
        <begin position="73"/>
        <end position="133"/>
    </location>
</feature>
<dbReference type="RefSeq" id="WP_308481368.1">
    <property type="nucleotide sequence ID" value="NZ_OY726397.1"/>
</dbReference>
<sequence length="194" mass="18441">MSGIRSALSTTAIVVGAGAALLTGGIAKADPVAPAPPVPAPNVPGLSMVEQFVDPAKAPQLLQNAASILTGTPATPAAPAAPPPVATASVNLPQQLPGMPATAPTVPASTLPGMPATPAVPQPGAEITLPQVPGLPVPLPQQVSFPGDLVGLLPGGFSAMTPAQAAATAAGTPSAAAPATAPALASLFPTAALP</sequence>
<protein>
    <submittedName>
        <fullName evidence="2">Uncharacterized protein</fullName>
    </submittedName>
</protein>
<evidence type="ECO:0000313" key="3">
    <source>
        <dbReference type="Proteomes" id="UP001190465"/>
    </source>
</evidence>